<evidence type="ECO:0000259" key="1">
    <source>
        <dbReference type="Pfam" id="PF17921"/>
    </source>
</evidence>
<keyword evidence="3" id="KW-1185">Reference proteome</keyword>
<proteinExistence type="predicted"/>
<dbReference type="InterPro" id="IPR041588">
    <property type="entry name" value="Integrase_H2C2"/>
</dbReference>
<sequence>MDPHQYNIYYRYLSFNGTTTRYFPGTTKNQKSNIRSGAKKYTIVNGQLFRKPEEKNPQFRRVVKLDEAPSVISTYHADRPGGNSHWGRDKTIAKVKQDLYIQGLRGHVTGLINNCQVCQMARAGITTPPPPTTI</sequence>
<reference evidence="3" key="1">
    <citation type="journal article" date="2018" name="Nat. Microbiol.">
        <title>Leveraging single-cell genomics to expand the fungal tree of life.</title>
        <authorList>
            <person name="Ahrendt S.R."/>
            <person name="Quandt C.A."/>
            <person name="Ciobanu D."/>
            <person name="Clum A."/>
            <person name="Salamov A."/>
            <person name="Andreopoulos B."/>
            <person name="Cheng J.F."/>
            <person name="Woyke T."/>
            <person name="Pelin A."/>
            <person name="Henrissat B."/>
            <person name="Reynolds N.K."/>
            <person name="Benny G.L."/>
            <person name="Smith M.E."/>
            <person name="James T.Y."/>
            <person name="Grigoriev I.V."/>
        </authorList>
    </citation>
    <scope>NUCLEOTIDE SEQUENCE [LARGE SCALE GENOMIC DNA]</scope>
    <source>
        <strain evidence="3">Benny S71-1</strain>
    </source>
</reference>
<dbReference type="Gene3D" id="1.10.340.70">
    <property type="match status" value="1"/>
</dbReference>
<dbReference type="OrthoDB" id="2202254at2759"/>
<feature type="domain" description="Integrase zinc-binding" evidence="1">
    <location>
        <begin position="67"/>
        <end position="122"/>
    </location>
</feature>
<dbReference type="Proteomes" id="UP000278143">
    <property type="component" value="Unassembled WGS sequence"/>
</dbReference>
<name>A0A4V1J203_9FUNG</name>
<gene>
    <name evidence="2" type="ORF">SYNPS1DRAFT_27461</name>
</gene>
<evidence type="ECO:0000313" key="3">
    <source>
        <dbReference type="Proteomes" id="UP000278143"/>
    </source>
</evidence>
<dbReference type="EMBL" id="KZ989318">
    <property type="protein sequence ID" value="RKP26859.1"/>
    <property type="molecule type" value="Genomic_DNA"/>
</dbReference>
<evidence type="ECO:0000313" key="2">
    <source>
        <dbReference type="EMBL" id="RKP26859.1"/>
    </source>
</evidence>
<accession>A0A4V1J203</accession>
<dbReference type="Pfam" id="PF17921">
    <property type="entry name" value="Integrase_H2C2"/>
    <property type="match status" value="1"/>
</dbReference>
<protein>
    <recommendedName>
        <fullName evidence="1">Integrase zinc-binding domain-containing protein</fullName>
    </recommendedName>
</protein>
<organism evidence="2 3">
    <name type="scientific">Syncephalis pseudoplumigaleata</name>
    <dbReference type="NCBI Taxonomy" id="1712513"/>
    <lineage>
        <taxon>Eukaryota</taxon>
        <taxon>Fungi</taxon>
        <taxon>Fungi incertae sedis</taxon>
        <taxon>Zoopagomycota</taxon>
        <taxon>Zoopagomycotina</taxon>
        <taxon>Zoopagomycetes</taxon>
        <taxon>Zoopagales</taxon>
        <taxon>Piptocephalidaceae</taxon>
        <taxon>Syncephalis</taxon>
    </lineage>
</organism>
<dbReference type="AlphaFoldDB" id="A0A4V1J203"/>